<evidence type="ECO:0000256" key="4">
    <source>
        <dbReference type="ARBA" id="ARBA00022692"/>
    </source>
</evidence>
<evidence type="ECO:0000259" key="8">
    <source>
        <dbReference type="Pfam" id="PF03600"/>
    </source>
</evidence>
<proteinExistence type="predicted"/>
<feature type="transmembrane region" description="Helical" evidence="7">
    <location>
        <begin position="327"/>
        <end position="351"/>
    </location>
</feature>
<dbReference type="InterPro" id="IPR004680">
    <property type="entry name" value="Cit_transptr-like_dom"/>
</dbReference>
<feature type="transmembrane region" description="Helical" evidence="7">
    <location>
        <begin position="76"/>
        <end position="93"/>
    </location>
</feature>
<reference evidence="9 10" key="1">
    <citation type="submission" date="2021-05" db="EMBL/GenBank/DDBJ databases">
        <title>Complete genome of Nocardioides aquaticus KCTC 9944T isolated from meromictic and hypersaline Ekho Lake, Antarctica.</title>
        <authorList>
            <person name="Hwang K."/>
            <person name="Kim K.M."/>
            <person name="Choe H."/>
        </authorList>
    </citation>
    <scope>NUCLEOTIDE SEQUENCE [LARGE SCALE GENOMIC DNA]</scope>
    <source>
        <strain evidence="9 10">KCTC 9944</strain>
    </source>
</reference>
<gene>
    <name evidence="9" type="primary">arsB_2</name>
    <name evidence="9" type="ORF">ENKNEFLB_04426</name>
</gene>
<dbReference type="RefSeq" id="WP_246535740.1">
    <property type="nucleotide sequence ID" value="NZ_CP075371.1"/>
</dbReference>
<keyword evidence="10" id="KW-1185">Reference proteome</keyword>
<dbReference type="EMBL" id="CP075371">
    <property type="protein sequence ID" value="QVT82007.1"/>
    <property type="molecule type" value="Genomic_DNA"/>
</dbReference>
<keyword evidence="4 7" id="KW-0812">Transmembrane</keyword>
<evidence type="ECO:0000256" key="5">
    <source>
        <dbReference type="ARBA" id="ARBA00022989"/>
    </source>
</evidence>
<dbReference type="Pfam" id="PF03600">
    <property type="entry name" value="CitMHS"/>
    <property type="match status" value="1"/>
</dbReference>
<keyword evidence="5 7" id="KW-1133">Transmembrane helix</keyword>
<evidence type="ECO:0000313" key="9">
    <source>
        <dbReference type="EMBL" id="QVT82007.1"/>
    </source>
</evidence>
<keyword evidence="3" id="KW-1003">Cell membrane</keyword>
<evidence type="ECO:0000256" key="1">
    <source>
        <dbReference type="ARBA" id="ARBA00004651"/>
    </source>
</evidence>
<feature type="transmembrane region" description="Helical" evidence="7">
    <location>
        <begin position="99"/>
        <end position="115"/>
    </location>
</feature>
<evidence type="ECO:0000256" key="3">
    <source>
        <dbReference type="ARBA" id="ARBA00022475"/>
    </source>
</evidence>
<feature type="transmembrane region" description="Helical" evidence="7">
    <location>
        <begin position="120"/>
        <end position="137"/>
    </location>
</feature>
<dbReference type="PANTHER" id="PTHR43302:SF5">
    <property type="entry name" value="TRANSPORTER ARSB-RELATED"/>
    <property type="match status" value="1"/>
</dbReference>
<feature type="transmembrane region" description="Helical" evidence="7">
    <location>
        <begin position="40"/>
        <end position="64"/>
    </location>
</feature>
<organism evidence="9 10">
    <name type="scientific">Nocardioides aquaticus</name>
    <dbReference type="NCBI Taxonomy" id="160826"/>
    <lineage>
        <taxon>Bacteria</taxon>
        <taxon>Bacillati</taxon>
        <taxon>Actinomycetota</taxon>
        <taxon>Actinomycetes</taxon>
        <taxon>Propionibacteriales</taxon>
        <taxon>Nocardioidaceae</taxon>
        <taxon>Nocardioides</taxon>
    </lineage>
</organism>
<dbReference type="Proteomes" id="UP000679307">
    <property type="component" value="Chromosome"/>
</dbReference>
<protein>
    <submittedName>
        <fullName evidence="9">Arsenical pump membrane protein</fullName>
    </submittedName>
</protein>
<dbReference type="PANTHER" id="PTHR43302">
    <property type="entry name" value="TRANSPORTER ARSB-RELATED"/>
    <property type="match status" value="1"/>
</dbReference>
<keyword evidence="2" id="KW-0813">Transport</keyword>
<comment type="subcellular location">
    <subcellularLocation>
        <location evidence="1">Cell membrane</location>
        <topology evidence="1">Multi-pass membrane protein</topology>
    </subcellularLocation>
</comment>
<name>A0ABX8ER49_9ACTN</name>
<feature type="transmembrane region" description="Helical" evidence="7">
    <location>
        <begin position="252"/>
        <end position="271"/>
    </location>
</feature>
<keyword evidence="6 7" id="KW-0472">Membrane</keyword>
<evidence type="ECO:0000256" key="7">
    <source>
        <dbReference type="SAM" id="Phobius"/>
    </source>
</evidence>
<feature type="transmembrane region" description="Helical" evidence="7">
    <location>
        <begin position="157"/>
        <end position="177"/>
    </location>
</feature>
<feature type="transmembrane region" description="Helical" evidence="7">
    <location>
        <begin position="372"/>
        <end position="393"/>
    </location>
</feature>
<sequence length="407" mass="40772">MRRRSAPLWLLSALAGVVVVATGVLAPASAEAVLVRVGPVLVFLVALTLLAELCESAGLFDLAADLAARLAGGRTWLLFGVVVALATTTTVLLSLDTTAVLLTPVVLTLCARLGLPPLPFAMATVWLANTASLLLPVSNLTNLLALRTLDLHPAEYAARAAAPAAAAVVATVVVLAVRHRRELRGRYVVPAPRPVEDAVLLAAALVAVLAFATAVLAGADVAVAAVLAAAALAVVAGVRRRALPSRGTWSRALPWRLVLTVTGLFLVVAAADEHGLGRVTAAVAGEGGGFTDLLRLAATSAGAANLVNNLPAYLALEPAAGDSVPRLLAVLVGVNAGPLVLVWGSLATLLWRERCRARGLEVTARSFAASGLVLVPVVLVASVAALALVGGGVGGGVGGVGGAGGGG</sequence>
<feature type="transmembrane region" description="Helical" evidence="7">
    <location>
        <begin position="222"/>
        <end position="240"/>
    </location>
</feature>
<accession>A0ABX8ER49</accession>
<feature type="domain" description="Citrate transporter-like" evidence="8">
    <location>
        <begin position="8"/>
        <end position="332"/>
    </location>
</feature>
<evidence type="ECO:0000256" key="6">
    <source>
        <dbReference type="ARBA" id="ARBA00023136"/>
    </source>
</evidence>
<evidence type="ECO:0000256" key="2">
    <source>
        <dbReference type="ARBA" id="ARBA00022448"/>
    </source>
</evidence>
<feature type="transmembrane region" description="Helical" evidence="7">
    <location>
        <begin position="198"/>
        <end position="216"/>
    </location>
</feature>
<evidence type="ECO:0000313" key="10">
    <source>
        <dbReference type="Proteomes" id="UP000679307"/>
    </source>
</evidence>